<sequence>SNSIPCVFFYFSSQTYTRFKPKSTLTKALSFPTSSSFTSPENFTGLHHSMSIFPFQLKPSSWRTRWFLHMEGGRNLLILRSKYIPRIEIPLVKWYRDPKQLYSK</sequence>
<dbReference type="AlphaFoldDB" id="A0A0V0GGM7"/>
<accession>A0A0V0GGM7</accession>
<reference evidence="1" key="1">
    <citation type="submission" date="2015-12" db="EMBL/GenBank/DDBJ databases">
        <title>Gene expression during late stages of embryo sac development: a critical building block for successful pollen-pistil interactions.</title>
        <authorList>
            <person name="Liu Y."/>
            <person name="Joly V."/>
            <person name="Sabar M."/>
            <person name="Matton D.P."/>
        </authorList>
    </citation>
    <scope>NUCLEOTIDE SEQUENCE</scope>
</reference>
<proteinExistence type="predicted"/>
<organism evidence="1">
    <name type="scientific">Solanum chacoense</name>
    <name type="common">Chaco potato</name>
    <dbReference type="NCBI Taxonomy" id="4108"/>
    <lineage>
        <taxon>Eukaryota</taxon>
        <taxon>Viridiplantae</taxon>
        <taxon>Streptophyta</taxon>
        <taxon>Embryophyta</taxon>
        <taxon>Tracheophyta</taxon>
        <taxon>Spermatophyta</taxon>
        <taxon>Magnoliopsida</taxon>
        <taxon>eudicotyledons</taxon>
        <taxon>Gunneridae</taxon>
        <taxon>Pentapetalae</taxon>
        <taxon>asterids</taxon>
        <taxon>lamiids</taxon>
        <taxon>Solanales</taxon>
        <taxon>Solanaceae</taxon>
        <taxon>Solanoideae</taxon>
        <taxon>Solaneae</taxon>
        <taxon>Solanum</taxon>
    </lineage>
</organism>
<protein>
    <submittedName>
        <fullName evidence="1">Putative ovule protein</fullName>
    </submittedName>
</protein>
<dbReference type="EMBL" id="GEDG01038825">
    <property type="protein sequence ID" value="JAP07404.1"/>
    <property type="molecule type" value="Transcribed_RNA"/>
</dbReference>
<feature type="non-terminal residue" evidence="1">
    <location>
        <position position="1"/>
    </location>
</feature>
<evidence type="ECO:0000313" key="1">
    <source>
        <dbReference type="EMBL" id="JAP07404.1"/>
    </source>
</evidence>
<name>A0A0V0GGM7_SOLCH</name>